<dbReference type="InterPro" id="IPR022352">
    <property type="entry name" value="Ins/IGF/rlx"/>
</dbReference>
<dbReference type="EMBL" id="OU895879">
    <property type="protein sequence ID" value="CAG9809378.1"/>
    <property type="molecule type" value="Genomic_DNA"/>
</dbReference>
<evidence type="ECO:0000256" key="3">
    <source>
        <dbReference type="ARBA" id="ARBA00022729"/>
    </source>
</evidence>
<gene>
    <name evidence="6" type="ORF">CHIRRI_LOCUS12205</name>
</gene>
<feature type="chain" id="PRO_5040505698" description="Insulin-like domain-containing protein" evidence="4">
    <location>
        <begin position="17"/>
        <end position="94"/>
    </location>
</feature>
<reference evidence="6" key="2">
    <citation type="submission" date="2022-10" db="EMBL/GenBank/DDBJ databases">
        <authorList>
            <consortium name="ENA_rothamsted_submissions"/>
            <consortium name="culmorum"/>
            <person name="King R."/>
        </authorList>
    </citation>
    <scope>NUCLEOTIDE SEQUENCE</scope>
</reference>
<evidence type="ECO:0000313" key="7">
    <source>
        <dbReference type="Proteomes" id="UP001153620"/>
    </source>
</evidence>
<comment type="similarity">
    <text evidence="1">Belongs to the insulin family.</text>
</comment>
<dbReference type="GO" id="GO:0005179">
    <property type="term" value="F:hormone activity"/>
    <property type="evidence" value="ECO:0007669"/>
    <property type="project" value="InterPro"/>
</dbReference>
<keyword evidence="3 4" id="KW-0732">Signal</keyword>
<protein>
    <recommendedName>
        <fullName evidence="5">Insulin-like domain-containing protein</fullName>
    </recommendedName>
</protein>
<dbReference type="GO" id="GO:0005576">
    <property type="term" value="C:extracellular region"/>
    <property type="evidence" value="ECO:0007669"/>
    <property type="project" value="InterPro"/>
</dbReference>
<keyword evidence="2" id="KW-0165">Cleavage on pair of basic residues</keyword>
<proteinExistence type="inferred from homology"/>
<dbReference type="AlphaFoldDB" id="A0A9N9WX31"/>
<dbReference type="PRINTS" id="PR00276">
    <property type="entry name" value="INSULINFAMLY"/>
</dbReference>
<reference evidence="6" key="1">
    <citation type="submission" date="2022-01" db="EMBL/GenBank/DDBJ databases">
        <authorList>
            <person name="King R."/>
        </authorList>
    </citation>
    <scope>NUCLEOTIDE SEQUENCE</scope>
</reference>
<dbReference type="InterPro" id="IPR036438">
    <property type="entry name" value="Insulin-like_sf"/>
</dbReference>
<evidence type="ECO:0000259" key="5">
    <source>
        <dbReference type="SMART" id="SM00078"/>
    </source>
</evidence>
<name>A0A9N9WX31_9DIPT</name>
<evidence type="ECO:0000313" key="6">
    <source>
        <dbReference type="EMBL" id="CAG9809378.1"/>
    </source>
</evidence>
<dbReference type="SUPFAM" id="SSF56994">
    <property type="entry name" value="Insulin-like"/>
    <property type="match status" value="1"/>
</dbReference>
<dbReference type="InterPro" id="IPR016179">
    <property type="entry name" value="Insulin-like"/>
</dbReference>
<accession>A0A9N9WX31</accession>
<dbReference type="SMART" id="SM00078">
    <property type="entry name" value="IlGF"/>
    <property type="match status" value="1"/>
</dbReference>
<evidence type="ECO:0000256" key="1">
    <source>
        <dbReference type="ARBA" id="ARBA00009034"/>
    </source>
</evidence>
<evidence type="ECO:0000256" key="2">
    <source>
        <dbReference type="ARBA" id="ARBA00022685"/>
    </source>
</evidence>
<sequence length="94" mass="10496">MKKSALILLIFCVTYAASDTSYDMDEERILCGNKLSTALKFVCSSDTMRKILTETSKESLNKSTISRIIECCTKKCRLRDLLPFCPQGNGFASV</sequence>
<keyword evidence="7" id="KW-1185">Reference proteome</keyword>
<organism evidence="6 7">
    <name type="scientific">Chironomus riparius</name>
    <dbReference type="NCBI Taxonomy" id="315576"/>
    <lineage>
        <taxon>Eukaryota</taxon>
        <taxon>Metazoa</taxon>
        <taxon>Ecdysozoa</taxon>
        <taxon>Arthropoda</taxon>
        <taxon>Hexapoda</taxon>
        <taxon>Insecta</taxon>
        <taxon>Pterygota</taxon>
        <taxon>Neoptera</taxon>
        <taxon>Endopterygota</taxon>
        <taxon>Diptera</taxon>
        <taxon>Nematocera</taxon>
        <taxon>Chironomoidea</taxon>
        <taxon>Chironomidae</taxon>
        <taxon>Chironominae</taxon>
        <taxon>Chironomus</taxon>
    </lineage>
</organism>
<dbReference type="Gene3D" id="1.10.100.10">
    <property type="entry name" value="Insulin-like"/>
    <property type="match status" value="1"/>
</dbReference>
<evidence type="ECO:0000256" key="4">
    <source>
        <dbReference type="SAM" id="SignalP"/>
    </source>
</evidence>
<dbReference type="Proteomes" id="UP001153620">
    <property type="component" value="Chromosome 3"/>
</dbReference>
<feature type="domain" description="Insulin-like" evidence="5">
    <location>
        <begin position="28"/>
        <end position="85"/>
    </location>
</feature>
<feature type="signal peptide" evidence="4">
    <location>
        <begin position="1"/>
        <end position="16"/>
    </location>
</feature>